<name>B8GFM0_METPE</name>
<dbReference type="RefSeq" id="WP_012617387.1">
    <property type="nucleotide sequence ID" value="NC_011832.1"/>
</dbReference>
<gene>
    <name evidence="1" type="ordered locus">Mpal_0701</name>
</gene>
<keyword evidence="2" id="KW-1185">Reference proteome</keyword>
<reference evidence="1 2" key="1">
    <citation type="journal article" date="2015" name="Genome Announc.">
        <title>Complete Genome Sequence of Methanosphaerula palustris E1-9CT, a Hydrogenotrophic Methanogen Isolated from a Minerotrophic Fen Peatland.</title>
        <authorList>
            <person name="Cadillo-Quiroz H."/>
            <person name="Browne P."/>
            <person name="Kyrpides N."/>
            <person name="Woyke T."/>
            <person name="Goodwin L."/>
            <person name="Detter C."/>
            <person name="Yavitt J.B."/>
            <person name="Zinder S.H."/>
        </authorList>
    </citation>
    <scope>NUCLEOTIDE SEQUENCE [LARGE SCALE GENOMIC DNA]</scope>
    <source>
        <strain evidence="2">ATCC BAA-1556 / DSM 19958 / E1-9c</strain>
    </source>
</reference>
<dbReference type="STRING" id="521011.Mpal_0701"/>
<dbReference type="HOGENOM" id="CLU_2597775_0_0_2"/>
<organism evidence="1 2">
    <name type="scientific">Methanosphaerula palustris (strain ATCC BAA-1556 / DSM 19958 / E1-9c)</name>
    <dbReference type="NCBI Taxonomy" id="521011"/>
    <lineage>
        <taxon>Archaea</taxon>
        <taxon>Methanobacteriati</taxon>
        <taxon>Methanobacteriota</taxon>
        <taxon>Stenosarchaea group</taxon>
        <taxon>Methanomicrobia</taxon>
        <taxon>Methanomicrobiales</taxon>
        <taxon>Methanoregulaceae</taxon>
        <taxon>Methanosphaerula</taxon>
    </lineage>
</organism>
<proteinExistence type="predicted"/>
<dbReference type="AlphaFoldDB" id="B8GFM0"/>
<evidence type="ECO:0000313" key="2">
    <source>
        <dbReference type="Proteomes" id="UP000002457"/>
    </source>
</evidence>
<evidence type="ECO:0000313" key="1">
    <source>
        <dbReference type="EMBL" id="ACL16068.1"/>
    </source>
</evidence>
<dbReference type="GeneID" id="7271847"/>
<dbReference type="KEGG" id="mpl:Mpal_0701"/>
<accession>B8GFM0</accession>
<dbReference type="eggNOG" id="arCOG03416">
    <property type="taxonomic scope" value="Archaea"/>
</dbReference>
<dbReference type="Proteomes" id="UP000002457">
    <property type="component" value="Chromosome"/>
</dbReference>
<sequence length="79" mass="8983">MSLPGEIMLPPEPFTGGDAVFFVITWQNTFECSALFDIKEEIVPVTAVFKYDREEQVEVPGERKVMFSVPDRPRSVKGF</sequence>
<protein>
    <submittedName>
        <fullName evidence="1">Uncharacterized protein</fullName>
    </submittedName>
</protein>
<dbReference type="EMBL" id="CP001338">
    <property type="protein sequence ID" value="ACL16068.1"/>
    <property type="molecule type" value="Genomic_DNA"/>
</dbReference>
<dbReference type="OrthoDB" id="372040at2157"/>